<dbReference type="EMBL" id="CAJJDN010000049">
    <property type="protein sequence ID" value="CAD8085993.1"/>
    <property type="molecule type" value="Genomic_DNA"/>
</dbReference>
<proteinExistence type="predicted"/>
<reference evidence="1" key="1">
    <citation type="submission" date="2021-01" db="EMBL/GenBank/DDBJ databases">
        <authorList>
            <consortium name="Genoscope - CEA"/>
            <person name="William W."/>
        </authorList>
    </citation>
    <scope>NUCLEOTIDE SEQUENCE</scope>
</reference>
<name>A0A8S1N8Y9_9CILI</name>
<gene>
    <name evidence="1" type="ORF">PSON_ATCC_30995.1.T0490120</name>
</gene>
<evidence type="ECO:0000313" key="1">
    <source>
        <dbReference type="EMBL" id="CAD8085993.1"/>
    </source>
</evidence>
<keyword evidence="2" id="KW-1185">Reference proteome</keyword>
<dbReference type="AlphaFoldDB" id="A0A8S1N8Y9"/>
<organism evidence="1 2">
    <name type="scientific">Paramecium sonneborni</name>
    <dbReference type="NCBI Taxonomy" id="65129"/>
    <lineage>
        <taxon>Eukaryota</taxon>
        <taxon>Sar</taxon>
        <taxon>Alveolata</taxon>
        <taxon>Ciliophora</taxon>
        <taxon>Intramacronucleata</taxon>
        <taxon>Oligohymenophorea</taxon>
        <taxon>Peniculida</taxon>
        <taxon>Parameciidae</taxon>
        <taxon>Paramecium</taxon>
    </lineage>
</organism>
<evidence type="ECO:0000313" key="2">
    <source>
        <dbReference type="Proteomes" id="UP000692954"/>
    </source>
</evidence>
<sequence length="437" mass="52168">MLKINLKEIRQKRSNLNLLQKQKCQILGQRFYQNQHSKSFELPSVSLLQSNQQQRQQPKFRNNLNIPNVSHLRQSSRRSSRLEKVEISEVVQNTSNIIPESPVKKCIIRRFSQYEYISSKQKRLNNIAPQFQVFQHSKDVAILKKKKMNRLKMQYKFMQRANQKKHYRQHRSRSIPLTTILKITHKRSKTNCDQQYQGPITKIEPELERKIYILIRRKRDSHLILRRRTCIQEPKNSVFVSRDKLLKYHEVMAKKFDQFDSSCESSPVVIQRLQFKKTQLQKLQTIDSRNHQYLTPRLHYQSNHNIFTRKSSHSVIAQYVLEKTKKNHKNNNIFQSKLPDINQPSLNELNQYFIAVKKNSIQIENNIQQLIQSKSSDNLPKQIQLNSKQNQFLNKQFNIMKLDSQICNSTRIKTLPSDTTASRNKINFQQKLWPYFQ</sequence>
<dbReference type="Proteomes" id="UP000692954">
    <property type="component" value="Unassembled WGS sequence"/>
</dbReference>
<accession>A0A8S1N8Y9</accession>
<dbReference type="OrthoDB" id="297776at2759"/>
<protein>
    <submittedName>
        <fullName evidence="1">Uncharacterized protein</fullName>
    </submittedName>
</protein>
<comment type="caution">
    <text evidence="1">The sequence shown here is derived from an EMBL/GenBank/DDBJ whole genome shotgun (WGS) entry which is preliminary data.</text>
</comment>